<dbReference type="Proteomes" id="UP001062846">
    <property type="component" value="Chromosome 11"/>
</dbReference>
<keyword evidence="2" id="KW-1185">Reference proteome</keyword>
<gene>
    <name evidence="1" type="ORF">RHMOL_Rhmol11G0244600</name>
</gene>
<accession>A0ACC0LVT5</accession>
<evidence type="ECO:0000313" key="2">
    <source>
        <dbReference type="Proteomes" id="UP001062846"/>
    </source>
</evidence>
<evidence type="ECO:0000313" key="1">
    <source>
        <dbReference type="EMBL" id="KAI8532825.1"/>
    </source>
</evidence>
<organism evidence="1 2">
    <name type="scientific">Rhododendron molle</name>
    <name type="common">Chinese azalea</name>
    <name type="synonym">Azalea mollis</name>
    <dbReference type="NCBI Taxonomy" id="49168"/>
    <lineage>
        <taxon>Eukaryota</taxon>
        <taxon>Viridiplantae</taxon>
        <taxon>Streptophyta</taxon>
        <taxon>Embryophyta</taxon>
        <taxon>Tracheophyta</taxon>
        <taxon>Spermatophyta</taxon>
        <taxon>Magnoliopsida</taxon>
        <taxon>eudicotyledons</taxon>
        <taxon>Gunneridae</taxon>
        <taxon>Pentapetalae</taxon>
        <taxon>asterids</taxon>
        <taxon>Ericales</taxon>
        <taxon>Ericaceae</taxon>
        <taxon>Ericoideae</taxon>
        <taxon>Rhodoreae</taxon>
        <taxon>Rhododendron</taxon>
    </lineage>
</organism>
<reference evidence="1" key="1">
    <citation type="submission" date="2022-02" db="EMBL/GenBank/DDBJ databases">
        <title>Plant Genome Project.</title>
        <authorList>
            <person name="Zhang R.-G."/>
        </authorList>
    </citation>
    <scope>NUCLEOTIDE SEQUENCE</scope>
    <source>
        <strain evidence="1">AT1</strain>
    </source>
</reference>
<sequence length="636" mass="68932">MELKPGLSALVTGGASGIGKALSVALAEKGVFVTIVDFSEERGKEVLALIEKEIAKFHPKLEFPSAMFVRCDVTNTRELSAAFETHLATYGGLDICINNAGIANPVPFYNDQSDGSRSWRYAMDVNLIAVIECTRLAVQSMQAAQKPGVIINMGSAAGLYPMPGDPIYSASKGGVVLFTRSLVPYKKKGIRVNVLCPEFVQTELASKVDPRHLGLMGGFMSMEMVVKGAFELIRDESKAGSCLWITKRRGMEYWPTPMEEAKYLLPSSKLRRSSSFKAISISNLQVPRSFEKIVVHTLSHNFRSATNIVHTPLRLPIKPDHVLVKIIYAGVNASDVNFSSGRYFSGNNNDLDSRLPYDAGFEAVGIIAAVGDSVKNLKVGTPTALMTFGSYAEFTMVPSKHILPVPRPDPEVVAMLTSGLTASIALEKAAQMDSGKVVLVTAAAGGTGQFAVQLAKLAGNTVIATCGGKEKAMLLRDLGVDRVIDYKAEDIKTVLKKEFSKGVDIVYESVGGAMFDLCLNALAIYGRLVVIGMISQYQGEHGWKPLNYTGLCEKILAKSQTVAGFFLVQYSSLWQEHLDKLFHLYSLGKLKVALDPRKFLGLHSVADAVEYLHSGKSVGKVVVCIDPTFSQQVAKL</sequence>
<proteinExistence type="predicted"/>
<dbReference type="EMBL" id="CM046398">
    <property type="protein sequence ID" value="KAI8532825.1"/>
    <property type="molecule type" value="Genomic_DNA"/>
</dbReference>
<comment type="caution">
    <text evidence="1">The sequence shown here is derived from an EMBL/GenBank/DDBJ whole genome shotgun (WGS) entry which is preliminary data.</text>
</comment>
<name>A0ACC0LVT5_RHOML</name>
<protein>
    <submittedName>
        <fullName evidence="1">Uncharacterized protein</fullName>
    </submittedName>
</protein>